<feature type="non-terminal residue" evidence="2">
    <location>
        <position position="1"/>
    </location>
</feature>
<dbReference type="PRINTS" id="PR00195">
    <property type="entry name" value="DYNAMIN"/>
</dbReference>
<dbReference type="InterPro" id="IPR019141">
    <property type="entry name" value="DUF2045"/>
</dbReference>
<dbReference type="PANTHER" id="PTHR21477:SF13">
    <property type="entry name" value="KIAA0930"/>
    <property type="match status" value="1"/>
</dbReference>
<evidence type="ECO:0000313" key="2">
    <source>
        <dbReference type="EMBL" id="TYH24097.1"/>
    </source>
</evidence>
<reference evidence="2 3" key="1">
    <citation type="submission" date="2019-06" db="EMBL/GenBank/DDBJ databases">
        <title>WGS assembly of Gossypium darwinii.</title>
        <authorList>
            <person name="Chen Z.J."/>
            <person name="Sreedasyam A."/>
            <person name="Ando A."/>
            <person name="Song Q."/>
            <person name="De L."/>
            <person name="Hulse-Kemp A."/>
            <person name="Ding M."/>
            <person name="Ye W."/>
            <person name="Kirkbride R."/>
            <person name="Jenkins J."/>
            <person name="Plott C."/>
            <person name="Lovell J."/>
            <person name="Lin Y.-M."/>
            <person name="Vaughn R."/>
            <person name="Liu B."/>
            <person name="Li W."/>
            <person name="Simpson S."/>
            <person name="Scheffler B."/>
            <person name="Saski C."/>
            <person name="Grover C."/>
            <person name="Hu G."/>
            <person name="Conover J."/>
            <person name="Carlson J."/>
            <person name="Shu S."/>
            <person name="Boston L."/>
            <person name="Williams M."/>
            <person name="Peterson D."/>
            <person name="Mcgee K."/>
            <person name="Jones D."/>
            <person name="Wendel J."/>
            <person name="Stelly D."/>
            <person name="Grimwood J."/>
            <person name="Schmutz J."/>
        </authorList>
    </citation>
    <scope>NUCLEOTIDE SEQUENCE [LARGE SCALE GENOMIC DNA]</scope>
    <source>
        <strain evidence="2">1808015.09</strain>
    </source>
</reference>
<feature type="domain" description="Dynamin N-terminal" evidence="1">
    <location>
        <begin position="51"/>
        <end position="94"/>
    </location>
</feature>
<keyword evidence="3" id="KW-1185">Reference proteome</keyword>
<dbReference type="InterPro" id="IPR022812">
    <property type="entry name" value="Dynamin"/>
</dbReference>
<dbReference type="SUPFAM" id="SSF52540">
    <property type="entry name" value="P-loop containing nucleoside triphosphate hydrolases"/>
    <property type="match status" value="1"/>
</dbReference>
<gene>
    <name evidence="2" type="ORF">ES288_A03G064500v1</name>
</gene>
<proteinExistence type="predicted"/>
<dbReference type="InterPro" id="IPR045063">
    <property type="entry name" value="Dynamin_N"/>
</dbReference>
<dbReference type="Gene3D" id="3.40.50.300">
    <property type="entry name" value="P-loop containing nucleotide triphosphate hydrolases"/>
    <property type="match status" value="1"/>
</dbReference>
<accession>A0A5D2H1S7</accession>
<name>A0A5D2H1S7_GOSDA</name>
<dbReference type="Proteomes" id="UP000323506">
    <property type="component" value="Chromosome A03"/>
</dbReference>
<dbReference type="AlphaFoldDB" id="A0A5D2H1S7"/>
<evidence type="ECO:0000313" key="3">
    <source>
        <dbReference type="Proteomes" id="UP000323506"/>
    </source>
</evidence>
<protein>
    <recommendedName>
        <fullName evidence="1">Dynamin N-terminal domain-containing protein</fullName>
    </recommendedName>
</protein>
<dbReference type="PANTHER" id="PTHR21477">
    <property type="entry name" value="ZGC:172139"/>
    <property type="match status" value="1"/>
</dbReference>
<evidence type="ECO:0000259" key="1">
    <source>
        <dbReference type="Pfam" id="PF00350"/>
    </source>
</evidence>
<organism evidence="2 3">
    <name type="scientific">Gossypium darwinii</name>
    <name type="common">Darwin's cotton</name>
    <name type="synonym">Gossypium barbadense var. darwinii</name>
    <dbReference type="NCBI Taxonomy" id="34276"/>
    <lineage>
        <taxon>Eukaryota</taxon>
        <taxon>Viridiplantae</taxon>
        <taxon>Streptophyta</taxon>
        <taxon>Embryophyta</taxon>
        <taxon>Tracheophyta</taxon>
        <taxon>Spermatophyta</taxon>
        <taxon>Magnoliopsida</taxon>
        <taxon>eudicotyledons</taxon>
        <taxon>Gunneridae</taxon>
        <taxon>Pentapetalae</taxon>
        <taxon>rosids</taxon>
        <taxon>malvids</taxon>
        <taxon>Malvales</taxon>
        <taxon>Malvaceae</taxon>
        <taxon>Malvoideae</taxon>
        <taxon>Gossypium</taxon>
    </lineage>
</organism>
<dbReference type="EMBL" id="CM017690">
    <property type="protein sequence ID" value="TYH24097.1"/>
    <property type="molecule type" value="Genomic_DNA"/>
</dbReference>
<dbReference type="Pfam" id="PF09741">
    <property type="entry name" value="DUF2045"/>
    <property type="match status" value="1"/>
</dbReference>
<dbReference type="InterPro" id="IPR027417">
    <property type="entry name" value="P-loop_NTPase"/>
</dbReference>
<sequence length="246" mass="27277">ENDLFFSPLPFSFPFPYPFPLPLPFPVLKPTIASKPWQWPSERSCRFPKFVAFGSQSDGKSSLLEALLGFRFNVREIEMGTRRPLILQMVHYRSALEPRCRLWFLLLELGVLTETDHCYCVLVNALDGEAFPSEKDTNDSSSSNKVPLRVDTNSMKTKNSKCSHFFSGFVSYQMVRDAYDGTLPGINLSKNCLLSGFGSLLSMGHSSGKKDRLCMKGPGGCGEVEVAVSGVVGLVISLTSRDLLNC</sequence>
<dbReference type="Pfam" id="PF00350">
    <property type="entry name" value="Dynamin_N"/>
    <property type="match status" value="1"/>
</dbReference>